<keyword evidence="2" id="KW-0597">Phosphoprotein</keyword>
<evidence type="ECO:0000313" key="5">
    <source>
        <dbReference type="Proteomes" id="UP001497602"/>
    </source>
</evidence>
<dbReference type="InterPro" id="IPR051015">
    <property type="entry name" value="EvgA-like"/>
</dbReference>
<name>A0ABP1F7P0_9FLAO</name>
<protein>
    <submittedName>
        <fullName evidence="4">DNA-binding response regulator, NarL/FixJ family, contains REC and HTH domains</fullName>
    </submittedName>
</protein>
<dbReference type="Gene3D" id="3.40.50.2300">
    <property type="match status" value="1"/>
</dbReference>
<dbReference type="InterPro" id="IPR036388">
    <property type="entry name" value="WH-like_DNA-bd_sf"/>
</dbReference>
<dbReference type="InterPro" id="IPR016032">
    <property type="entry name" value="Sig_transdc_resp-reg_C-effctor"/>
</dbReference>
<dbReference type="EMBL" id="CAXJRC010000013">
    <property type="protein sequence ID" value="CAL2106406.1"/>
    <property type="molecule type" value="Genomic_DNA"/>
</dbReference>
<evidence type="ECO:0000256" key="2">
    <source>
        <dbReference type="PROSITE-ProRule" id="PRU00169"/>
    </source>
</evidence>
<comment type="caution">
    <text evidence="4">The sequence shown here is derived from an EMBL/GenBank/DDBJ whole genome shotgun (WGS) entry which is preliminary data.</text>
</comment>
<dbReference type="Proteomes" id="UP001497602">
    <property type="component" value="Unassembled WGS sequence"/>
</dbReference>
<evidence type="ECO:0000313" key="4">
    <source>
        <dbReference type="EMBL" id="CAL2106406.1"/>
    </source>
</evidence>
<reference evidence="4 5" key="1">
    <citation type="submission" date="2024-05" db="EMBL/GenBank/DDBJ databases">
        <authorList>
            <person name="Duchaud E."/>
        </authorList>
    </citation>
    <scope>NUCLEOTIDE SEQUENCE [LARGE SCALE GENOMIC DNA]</scope>
    <source>
        <strain evidence="4">Ena-SAMPLE-TAB-13-05-2024-13:56:06:370-140305</strain>
    </source>
</reference>
<feature type="domain" description="Response regulatory" evidence="3">
    <location>
        <begin position="5"/>
        <end position="121"/>
    </location>
</feature>
<accession>A0ABP1F7P0</accession>
<keyword evidence="5" id="KW-1185">Reference proteome</keyword>
<dbReference type="SMART" id="SM00448">
    <property type="entry name" value="REC"/>
    <property type="match status" value="1"/>
</dbReference>
<dbReference type="SUPFAM" id="SSF46894">
    <property type="entry name" value="C-terminal effector domain of the bipartite response regulators"/>
    <property type="match status" value="1"/>
</dbReference>
<evidence type="ECO:0000256" key="1">
    <source>
        <dbReference type="ARBA" id="ARBA00023125"/>
    </source>
</evidence>
<dbReference type="PANTHER" id="PTHR45566">
    <property type="entry name" value="HTH-TYPE TRANSCRIPTIONAL REGULATOR YHJB-RELATED"/>
    <property type="match status" value="1"/>
</dbReference>
<dbReference type="PANTHER" id="PTHR45566:SF2">
    <property type="entry name" value="NARL SUBFAMILY"/>
    <property type="match status" value="1"/>
</dbReference>
<keyword evidence="1 4" id="KW-0238">DNA-binding</keyword>
<dbReference type="Gene3D" id="1.10.10.10">
    <property type="entry name" value="Winged helix-like DNA-binding domain superfamily/Winged helix DNA-binding domain"/>
    <property type="match status" value="1"/>
</dbReference>
<dbReference type="SUPFAM" id="SSF52172">
    <property type="entry name" value="CheY-like"/>
    <property type="match status" value="1"/>
</dbReference>
<dbReference type="GO" id="GO:0003677">
    <property type="term" value="F:DNA binding"/>
    <property type="evidence" value="ECO:0007669"/>
    <property type="project" value="UniProtKB-KW"/>
</dbReference>
<organism evidence="4 5">
    <name type="scientific">Tenacibaculum vairaonense</name>
    <dbReference type="NCBI Taxonomy" id="3137860"/>
    <lineage>
        <taxon>Bacteria</taxon>
        <taxon>Pseudomonadati</taxon>
        <taxon>Bacteroidota</taxon>
        <taxon>Flavobacteriia</taxon>
        <taxon>Flavobacteriales</taxon>
        <taxon>Flavobacteriaceae</taxon>
        <taxon>Tenacibaculum</taxon>
    </lineage>
</organism>
<dbReference type="InterPro" id="IPR001789">
    <property type="entry name" value="Sig_transdc_resp-reg_receiver"/>
</dbReference>
<gene>
    <name evidence="4" type="ORF">T190115A13A_210060</name>
</gene>
<feature type="modified residue" description="4-aspartylphosphate" evidence="2">
    <location>
        <position position="56"/>
    </location>
</feature>
<dbReference type="InterPro" id="IPR011006">
    <property type="entry name" value="CheY-like_superfamily"/>
</dbReference>
<evidence type="ECO:0000259" key="3">
    <source>
        <dbReference type="PROSITE" id="PS50110"/>
    </source>
</evidence>
<dbReference type="RefSeq" id="WP_348738181.1">
    <property type="nucleotide sequence ID" value="NZ_CAXJRC010000013.1"/>
</dbReference>
<dbReference type="PROSITE" id="PS50110">
    <property type="entry name" value="RESPONSE_REGULATORY"/>
    <property type="match status" value="1"/>
</dbReference>
<proteinExistence type="predicted"/>
<dbReference type="Pfam" id="PF00072">
    <property type="entry name" value="Response_reg"/>
    <property type="match status" value="1"/>
</dbReference>
<sequence length="206" mass="23512">MKKINIVIADDNRFFCDALKDSVQQHNDFLVKATFNHLNDLINYTNHCIFDILILDVNFNGISSLEFINEIRPVENNFKIILLTTLNNNLTKQEALEKGIDAFVGKDSDLSSFKNTIINTLKNGSIKTNNTKAKISINNTTYTKRKIEILRALYKHSDKNEKALSKILHISESALKSHKRELFEITDTNNTTELIKYGIKNGLILP</sequence>